<dbReference type="Gene3D" id="2.40.128.20">
    <property type="match status" value="1"/>
</dbReference>
<dbReference type="InterPro" id="IPR012674">
    <property type="entry name" value="Calycin"/>
</dbReference>
<evidence type="ECO:0000256" key="3">
    <source>
        <dbReference type="ARBA" id="ARBA00022525"/>
    </source>
</evidence>
<feature type="non-terminal residue" evidence="5">
    <location>
        <position position="1"/>
    </location>
</feature>
<dbReference type="OrthoDB" id="9664333at2759"/>
<dbReference type="InterPro" id="IPR002345">
    <property type="entry name" value="Lipocalin"/>
</dbReference>
<evidence type="ECO:0000313" key="5">
    <source>
        <dbReference type="RefSeq" id="XP_020008741.1"/>
    </source>
</evidence>
<dbReference type="PANTHER" id="PTHR11430">
    <property type="entry name" value="LIPOCALIN"/>
    <property type="match status" value="1"/>
</dbReference>
<comment type="subcellular location">
    <subcellularLocation>
        <location evidence="1">Secreted</location>
    </subcellularLocation>
</comment>
<dbReference type="KEGG" id="ccan:109676956"/>
<evidence type="ECO:0000256" key="1">
    <source>
        <dbReference type="ARBA" id="ARBA00004613"/>
    </source>
</evidence>
<feature type="domain" description="Lipocalin/cytosolic fatty-acid binding" evidence="4">
    <location>
        <begin position="1"/>
        <end position="96"/>
    </location>
</feature>
<dbReference type="InterPro" id="IPR000566">
    <property type="entry name" value="Lipocln_cytosolic_FA-bd_dom"/>
</dbReference>
<dbReference type="Pfam" id="PF00061">
    <property type="entry name" value="Lipocalin"/>
    <property type="match status" value="1"/>
</dbReference>
<dbReference type="AlphaFoldDB" id="A0A8B7TP50"/>
<protein>
    <submittedName>
        <fullName evidence="5">Epididymal-specific lipocalin-12-like</fullName>
    </submittedName>
</protein>
<dbReference type="GO" id="GO:0005615">
    <property type="term" value="C:extracellular space"/>
    <property type="evidence" value="ECO:0007669"/>
    <property type="project" value="TreeGrafter"/>
</dbReference>
<dbReference type="RefSeq" id="XP_020008741.1">
    <property type="nucleotide sequence ID" value="XM_020153152.1"/>
</dbReference>
<organism evidence="5">
    <name type="scientific">Castor canadensis</name>
    <name type="common">American beaver</name>
    <dbReference type="NCBI Taxonomy" id="51338"/>
    <lineage>
        <taxon>Eukaryota</taxon>
        <taxon>Metazoa</taxon>
        <taxon>Chordata</taxon>
        <taxon>Craniata</taxon>
        <taxon>Vertebrata</taxon>
        <taxon>Euteleostomi</taxon>
        <taxon>Mammalia</taxon>
        <taxon>Eutheria</taxon>
        <taxon>Euarchontoglires</taxon>
        <taxon>Glires</taxon>
        <taxon>Rodentia</taxon>
        <taxon>Castorimorpha</taxon>
        <taxon>Castoridae</taxon>
        <taxon>Castor</taxon>
    </lineage>
</organism>
<proteinExistence type="inferred from homology"/>
<accession>A0A8B7TP50</accession>
<reference evidence="5" key="1">
    <citation type="submission" date="2025-08" db="UniProtKB">
        <authorList>
            <consortium name="RefSeq"/>
        </authorList>
    </citation>
    <scope>IDENTIFICATION</scope>
    <source>
        <tissue evidence="5">Leukocyte</tissue>
    </source>
</reference>
<name>A0A8B7TP50_CASCN</name>
<keyword evidence="3" id="KW-0964">Secreted</keyword>
<dbReference type="PANTHER" id="PTHR11430:SF12">
    <property type="entry name" value="EPIDIDYMAL-SPECIFIC LIPOCALIN-12"/>
    <property type="match status" value="1"/>
</dbReference>
<gene>
    <name evidence="5" type="primary">LOC109676956</name>
</gene>
<dbReference type="GO" id="GO:0036094">
    <property type="term" value="F:small molecule binding"/>
    <property type="evidence" value="ECO:0007669"/>
    <property type="project" value="InterPro"/>
</dbReference>
<dbReference type="SUPFAM" id="SSF50814">
    <property type="entry name" value="Lipocalins"/>
    <property type="match status" value="1"/>
</dbReference>
<evidence type="ECO:0000256" key="2">
    <source>
        <dbReference type="ARBA" id="ARBA00006889"/>
    </source>
</evidence>
<comment type="similarity">
    <text evidence="2">Belongs to the calycin superfamily. Lipocalin family.</text>
</comment>
<sequence length="179" mass="20034">GKRCDTWSYVLIPTTQPGQFTVDHGEPGSDKEDTQVMDTDYTRFALMLSLRQVSRQTVIRVSLLGRSWSLPPRTLDKFFCLARAQGLTKKNIMFPDMTGNGFTGSGQWEMEMGPGGRFHRPSQAWCHLVSQSPLPTLGPLSWDPPCHPGALLTGDRGSSRELLGLRQPVQHWRAPERQG</sequence>
<evidence type="ECO:0000259" key="4">
    <source>
        <dbReference type="Pfam" id="PF00061"/>
    </source>
</evidence>